<protein>
    <submittedName>
        <fullName evidence="2">Uncharacterized protein</fullName>
    </submittedName>
</protein>
<reference evidence="3" key="1">
    <citation type="journal article" date="2017" name="bioRxiv">
        <title>Comparative analysis of the genomes of Stylophora pistillata and Acropora digitifera provides evidence for extensive differences between species of corals.</title>
        <authorList>
            <person name="Voolstra C.R."/>
            <person name="Li Y."/>
            <person name="Liew Y.J."/>
            <person name="Baumgarten S."/>
            <person name="Zoccola D."/>
            <person name="Flot J.-F."/>
            <person name="Tambutte S."/>
            <person name="Allemand D."/>
            <person name="Aranda M."/>
        </authorList>
    </citation>
    <scope>NUCLEOTIDE SEQUENCE [LARGE SCALE GENOMIC DNA]</scope>
</reference>
<gene>
    <name evidence="2" type="ORF">AWC38_SpisGene9536</name>
</gene>
<evidence type="ECO:0000256" key="1">
    <source>
        <dbReference type="SAM" id="Phobius"/>
    </source>
</evidence>
<keyword evidence="3" id="KW-1185">Reference proteome</keyword>
<dbReference type="EMBL" id="LSMT01000141">
    <property type="protein sequence ID" value="PFX25839.1"/>
    <property type="molecule type" value="Genomic_DNA"/>
</dbReference>
<keyword evidence="1" id="KW-0472">Membrane</keyword>
<dbReference type="PANTHER" id="PTHR47510">
    <property type="entry name" value="REVERSE TRANSCRIPTASE DOMAIN-CONTAINING PROTEIN"/>
    <property type="match status" value="1"/>
</dbReference>
<feature type="transmembrane region" description="Helical" evidence="1">
    <location>
        <begin position="274"/>
        <end position="291"/>
    </location>
</feature>
<proteinExistence type="predicted"/>
<name>A0A2B4S9Q8_STYPI</name>
<evidence type="ECO:0000313" key="2">
    <source>
        <dbReference type="EMBL" id="PFX25839.1"/>
    </source>
</evidence>
<comment type="caution">
    <text evidence="2">The sequence shown here is derived from an EMBL/GenBank/DDBJ whole genome shotgun (WGS) entry which is preliminary data.</text>
</comment>
<dbReference type="PANTHER" id="PTHR47510:SF3">
    <property type="entry name" value="ENDO_EXONUCLEASE_PHOSPHATASE DOMAIN-CONTAINING PROTEIN"/>
    <property type="match status" value="1"/>
</dbReference>
<accession>A0A2B4S9Q8</accession>
<keyword evidence="1" id="KW-1133">Transmembrane helix</keyword>
<dbReference type="AlphaFoldDB" id="A0A2B4S9Q8"/>
<dbReference type="OrthoDB" id="5982943at2759"/>
<dbReference type="STRING" id="50429.A0A2B4S9Q8"/>
<keyword evidence="1" id="KW-0812">Transmembrane</keyword>
<evidence type="ECO:0000313" key="3">
    <source>
        <dbReference type="Proteomes" id="UP000225706"/>
    </source>
</evidence>
<organism evidence="2 3">
    <name type="scientific">Stylophora pistillata</name>
    <name type="common">Smooth cauliflower coral</name>
    <dbReference type="NCBI Taxonomy" id="50429"/>
    <lineage>
        <taxon>Eukaryota</taxon>
        <taxon>Metazoa</taxon>
        <taxon>Cnidaria</taxon>
        <taxon>Anthozoa</taxon>
        <taxon>Hexacorallia</taxon>
        <taxon>Scleractinia</taxon>
        <taxon>Astrocoeniina</taxon>
        <taxon>Pocilloporidae</taxon>
        <taxon>Stylophora</taxon>
    </lineage>
</organism>
<sequence>MCRAKYYEAKVSYLRECKPSVWWKEVKKLSGMSPASETRDDTSKSLQHLGFSPGDLVNYISSAFLTPMQSFEPLTHSPFDPPLINNESHAVNTISEFSTFMKLSALNPSKAQGPHGIPVWLLNENADLLAGPVSVILNSSFYESRLPPSWKEADVVPVPKQRSINDINKHLRPISLTPILSKLAEDHIVEKYVKPAVLQSIDPRQLGSIPKSSTTHALVNMTHIWLVKTDGNGSTARVVLLDFLLRQRSQTSQEQGVRVLSSRVQTVNMADKKLICVLFLMVLAVAMMDAGNPPFNGSQRRVGKRNSKRIVEKRELCARARVVCDVPNDVSNREIPADFGTEEI</sequence>
<dbReference type="Proteomes" id="UP000225706">
    <property type="component" value="Unassembled WGS sequence"/>
</dbReference>